<feature type="domain" description="Carboxymuconolactone decarboxylase-like" evidence="2">
    <location>
        <begin position="28"/>
        <end position="99"/>
    </location>
</feature>
<feature type="transmembrane region" description="Helical" evidence="1">
    <location>
        <begin position="126"/>
        <end position="145"/>
    </location>
</feature>
<dbReference type="EMBL" id="BSTX01000004">
    <property type="protein sequence ID" value="GLZ80779.1"/>
    <property type="molecule type" value="Genomic_DNA"/>
</dbReference>
<keyword evidence="1" id="KW-1133">Transmembrane helix</keyword>
<dbReference type="Proteomes" id="UP001165079">
    <property type="component" value="Unassembled WGS sequence"/>
</dbReference>
<evidence type="ECO:0000313" key="4">
    <source>
        <dbReference type="Proteomes" id="UP001165079"/>
    </source>
</evidence>
<dbReference type="Gene3D" id="1.20.1290.10">
    <property type="entry name" value="AhpD-like"/>
    <property type="match status" value="1"/>
</dbReference>
<dbReference type="PANTHER" id="PTHR34846:SF10">
    <property type="entry name" value="CYTOPLASMIC PROTEIN"/>
    <property type="match status" value="1"/>
</dbReference>
<dbReference type="AlphaFoldDB" id="A0A9W6WBM7"/>
<reference evidence="3" key="1">
    <citation type="submission" date="2023-03" db="EMBL/GenBank/DDBJ databases">
        <title>Actinorhabdospora filicis NBRC 111898.</title>
        <authorList>
            <person name="Ichikawa N."/>
            <person name="Sato H."/>
            <person name="Tonouchi N."/>
        </authorList>
    </citation>
    <scope>NUCLEOTIDE SEQUENCE</scope>
    <source>
        <strain evidence="3">NBRC 111898</strain>
    </source>
</reference>
<keyword evidence="1" id="KW-0812">Transmembrane</keyword>
<gene>
    <name evidence="3" type="ORF">Afil01_55860</name>
</gene>
<dbReference type="GO" id="GO:0051920">
    <property type="term" value="F:peroxiredoxin activity"/>
    <property type="evidence" value="ECO:0007669"/>
    <property type="project" value="InterPro"/>
</dbReference>
<keyword evidence="4" id="KW-1185">Reference proteome</keyword>
<keyword evidence="1" id="KW-0472">Membrane</keyword>
<dbReference type="PANTHER" id="PTHR34846">
    <property type="entry name" value="4-CARBOXYMUCONOLACTONE DECARBOXYLASE FAMILY PROTEIN (AFU_ORTHOLOGUE AFUA_6G11590)"/>
    <property type="match status" value="1"/>
</dbReference>
<dbReference type="RefSeq" id="WP_285666034.1">
    <property type="nucleotide sequence ID" value="NZ_BSTX01000004.1"/>
</dbReference>
<dbReference type="InterPro" id="IPR003779">
    <property type="entry name" value="CMD-like"/>
</dbReference>
<evidence type="ECO:0000256" key="1">
    <source>
        <dbReference type="SAM" id="Phobius"/>
    </source>
</evidence>
<organism evidence="3 4">
    <name type="scientific">Actinorhabdospora filicis</name>
    <dbReference type="NCBI Taxonomy" id="1785913"/>
    <lineage>
        <taxon>Bacteria</taxon>
        <taxon>Bacillati</taxon>
        <taxon>Actinomycetota</taxon>
        <taxon>Actinomycetes</taxon>
        <taxon>Micromonosporales</taxon>
        <taxon>Micromonosporaceae</taxon>
        <taxon>Actinorhabdospora</taxon>
    </lineage>
</organism>
<evidence type="ECO:0000313" key="3">
    <source>
        <dbReference type="EMBL" id="GLZ80779.1"/>
    </source>
</evidence>
<accession>A0A9W6WBM7</accession>
<proteinExistence type="predicted"/>
<evidence type="ECO:0000259" key="2">
    <source>
        <dbReference type="Pfam" id="PF02627"/>
    </source>
</evidence>
<dbReference type="InterPro" id="IPR029032">
    <property type="entry name" value="AhpD-like"/>
</dbReference>
<protein>
    <submittedName>
        <fullName evidence="3">Alkyl hydroperoxide reductase AhpD</fullName>
    </submittedName>
</protein>
<sequence length="160" mass="17275">MRGITDMTLKSRFANPAADLPQIGEVAAAVNKVNDGVLPKTLCDLLGLRVGQLLGSSYFTARIIRDSEDTPERLGAVATWRDSPYFTDAEKAALALAEAVHTPSAGPRVSDELYDEATKHYSEKELVVLTAVLGQIGFFIPLALIGRPIPGVAPQEQWKN</sequence>
<comment type="caution">
    <text evidence="3">The sequence shown here is derived from an EMBL/GenBank/DDBJ whole genome shotgun (WGS) entry which is preliminary data.</text>
</comment>
<dbReference type="SUPFAM" id="SSF69118">
    <property type="entry name" value="AhpD-like"/>
    <property type="match status" value="1"/>
</dbReference>
<name>A0A9W6WBM7_9ACTN</name>
<dbReference type="Pfam" id="PF02627">
    <property type="entry name" value="CMD"/>
    <property type="match status" value="1"/>
</dbReference>